<feature type="binding site" evidence="12">
    <location>
        <position position="288"/>
    </location>
    <ligand>
        <name>K(+)</name>
        <dbReference type="ChEBI" id="CHEBI:29103"/>
    </ligand>
</feature>
<keyword evidence="4 12" id="KW-0808">Transferase</keyword>
<comment type="activity regulation">
    <text evidence="12">Activated by a monovalent cation that binds near, but not in, the active site. The most likely occupant of the site in vivo is potassium. Ion binding induces a conformational change that may alter substrate affinity.</text>
</comment>
<evidence type="ECO:0000256" key="9">
    <source>
        <dbReference type="ARBA" id="ARBA00022842"/>
    </source>
</evidence>
<dbReference type="InterPro" id="IPR011611">
    <property type="entry name" value="PfkB_dom"/>
</dbReference>
<evidence type="ECO:0000313" key="15">
    <source>
        <dbReference type="Proteomes" id="UP001249240"/>
    </source>
</evidence>
<protein>
    <recommendedName>
        <fullName evidence="3 12">Ribokinase</fullName>
        <shortName evidence="12">RK</shortName>
        <ecNumber evidence="2 12">2.7.1.15</ecNumber>
    </recommendedName>
</protein>
<evidence type="ECO:0000256" key="8">
    <source>
        <dbReference type="ARBA" id="ARBA00022840"/>
    </source>
</evidence>
<dbReference type="PRINTS" id="PR00990">
    <property type="entry name" value="RIBOKINASE"/>
</dbReference>
<dbReference type="InterPro" id="IPR002173">
    <property type="entry name" value="Carboh/pur_kinase_PfkB_CS"/>
</dbReference>
<feature type="binding site" evidence="12">
    <location>
        <position position="140"/>
    </location>
    <ligand>
        <name>substrate</name>
    </ligand>
</feature>
<comment type="cofactor">
    <cofactor evidence="12">
        <name>Mg(2+)</name>
        <dbReference type="ChEBI" id="CHEBI:18420"/>
    </cofactor>
    <text evidence="12">Requires a divalent cation, most likely magnesium in vivo, as an electrophilic catalyst to aid phosphoryl group transfer. It is the chelate of the metal and the nucleotide that is the actual substrate.</text>
</comment>
<feature type="binding site" evidence="12">
    <location>
        <position position="285"/>
    </location>
    <ligand>
        <name>K(+)</name>
        <dbReference type="ChEBI" id="CHEBI:29103"/>
    </ligand>
</feature>
<sequence length="306" mass="32742">MKYDVVVMGSINMDILVFVNDFPNFSENVVAKGMVTQAGGKGANQAVAVAKQGVTHAFLGAIGNDDFGTQMKRILSDKGVDISHLIIKKDVPTGAAVGIVDHTGENTFLGSLAANMAITSVEIKNSFESIEGNIFLLQMETSKESILTALEAAKNKNMYIILDPAPEGCFFEEALGYADLVTPNSHETEKITGIKVESIEDAKKAAKIIADKGVPNVIVKMGSKGSLLFESKKDHYTFVEAKKVKTIDTVGAGDTFAGVLASVLSENPESLHYAMKVATQASALKVSREGGQDAIPTRKELMQFDY</sequence>
<dbReference type="CDD" id="cd01174">
    <property type="entry name" value="ribokinase"/>
    <property type="match status" value="1"/>
</dbReference>
<evidence type="ECO:0000256" key="12">
    <source>
        <dbReference type="HAMAP-Rule" id="MF_01987"/>
    </source>
</evidence>
<comment type="catalytic activity">
    <reaction evidence="12">
        <text>D-ribose + ATP = D-ribose 5-phosphate + ADP + H(+)</text>
        <dbReference type="Rhea" id="RHEA:13697"/>
        <dbReference type="ChEBI" id="CHEBI:15378"/>
        <dbReference type="ChEBI" id="CHEBI:30616"/>
        <dbReference type="ChEBI" id="CHEBI:47013"/>
        <dbReference type="ChEBI" id="CHEBI:78346"/>
        <dbReference type="ChEBI" id="CHEBI:456216"/>
        <dbReference type="EC" id="2.7.1.15"/>
    </reaction>
</comment>
<gene>
    <name evidence="12" type="primary">rbsK</name>
    <name evidence="14" type="ORF">P7D78_13060</name>
</gene>
<keyword evidence="11 12" id="KW-0119">Carbohydrate metabolism</keyword>
<dbReference type="Gene3D" id="3.40.1190.20">
    <property type="match status" value="1"/>
</dbReference>
<evidence type="ECO:0000256" key="11">
    <source>
        <dbReference type="ARBA" id="ARBA00023277"/>
    </source>
</evidence>
<keyword evidence="10 12" id="KW-0630">Potassium</keyword>
<dbReference type="EMBL" id="JARPXM010000013">
    <property type="protein sequence ID" value="MDT2539057.1"/>
    <property type="molecule type" value="Genomic_DNA"/>
</dbReference>
<comment type="subcellular location">
    <subcellularLocation>
        <location evidence="12">Cytoplasm</location>
    </subcellularLocation>
</comment>
<feature type="domain" description="Carbohydrate kinase PfkB" evidence="13">
    <location>
        <begin position="4"/>
        <end position="297"/>
    </location>
</feature>
<dbReference type="SUPFAM" id="SSF53613">
    <property type="entry name" value="Ribokinase-like"/>
    <property type="match status" value="1"/>
</dbReference>
<comment type="pathway">
    <text evidence="12">Carbohydrate metabolism; D-ribose degradation; D-ribose 5-phosphate from beta-D-ribopyranose: step 2/2.</text>
</comment>
<dbReference type="InterPro" id="IPR002139">
    <property type="entry name" value="Ribo/fructo_kinase"/>
</dbReference>
<dbReference type="GO" id="GO:0019303">
    <property type="term" value="P:D-ribose catabolic process"/>
    <property type="evidence" value="ECO:0007669"/>
    <property type="project" value="UniProtKB-UniRule"/>
</dbReference>
<keyword evidence="6 12" id="KW-0547">Nucleotide-binding</keyword>
<dbReference type="AlphaFoldDB" id="A0AAW8SZH1"/>
<reference evidence="14" key="1">
    <citation type="submission" date="2023-03" db="EMBL/GenBank/DDBJ databases">
        <authorList>
            <person name="Shen W."/>
            <person name="Cai J."/>
        </authorList>
    </citation>
    <scope>NUCLEOTIDE SEQUENCE</scope>
    <source>
        <strain evidence="14">B646-2</strain>
    </source>
</reference>
<keyword evidence="9 12" id="KW-0460">Magnesium</keyword>
<evidence type="ECO:0000256" key="1">
    <source>
        <dbReference type="ARBA" id="ARBA00005380"/>
    </source>
</evidence>
<evidence type="ECO:0000256" key="6">
    <source>
        <dbReference type="ARBA" id="ARBA00022741"/>
    </source>
</evidence>
<dbReference type="GO" id="GO:0005737">
    <property type="term" value="C:cytoplasm"/>
    <property type="evidence" value="ECO:0007669"/>
    <property type="project" value="UniProtKB-SubCell"/>
</dbReference>
<dbReference type="PANTHER" id="PTHR10584:SF166">
    <property type="entry name" value="RIBOKINASE"/>
    <property type="match status" value="1"/>
</dbReference>
<evidence type="ECO:0000256" key="7">
    <source>
        <dbReference type="ARBA" id="ARBA00022777"/>
    </source>
</evidence>
<comment type="subunit">
    <text evidence="12">Homodimer.</text>
</comment>
<comment type="caution">
    <text evidence="12">Lacks conserved residue(s) required for the propagation of feature annotation.</text>
</comment>
<evidence type="ECO:0000256" key="5">
    <source>
        <dbReference type="ARBA" id="ARBA00022723"/>
    </source>
</evidence>
<dbReference type="Pfam" id="PF00294">
    <property type="entry name" value="PfkB"/>
    <property type="match status" value="1"/>
</dbReference>
<feature type="binding site" evidence="12">
    <location>
        <begin position="40"/>
        <end position="44"/>
    </location>
    <ligand>
        <name>substrate</name>
    </ligand>
</feature>
<comment type="caution">
    <text evidence="14">The sequence shown here is derived from an EMBL/GenBank/DDBJ whole genome shotgun (WGS) entry which is preliminary data.</text>
</comment>
<feature type="binding site" evidence="12">
    <location>
        <position position="248"/>
    </location>
    <ligand>
        <name>K(+)</name>
        <dbReference type="ChEBI" id="CHEBI:29103"/>
    </ligand>
</feature>
<proteinExistence type="inferred from homology"/>
<evidence type="ECO:0000256" key="4">
    <source>
        <dbReference type="ARBA" id="ARBA00022679"/>
    </source>
</evidence>
<feature type="binding site" evidence="12">
    <location>
        <position position="290"/>
    </location>
    <ligand>
        <name>K(+)</name>
        <dbReference type="ChEBI" id="CHEBI:29103"/>
    </ligand>
</feature>
<dbReference type="InterPro" id="IPR029056">
    <property type="entry name" value="Ribokinase-like"/>
</dbReference>
<dbReference type="RefSeq" id="WP_010743515.1">
    <property type="nucleotide sequence ID" value="NZ_BAAAXM010000027.1"/>
</dbReference>
<accession>A0AAW8SZH1</accession>
<feature type="binding site" evidence="12">
    <location>
        <begin position="220"/>
        <end position="225"/>
    </location>
    <ligand>
        <name>ATP</name>
        <dbReference type="ChEBI" id="CHEBI:30616"/>
    </ligand>
</feature>
<evidence type="ECO:0000256" key="2">
    <source>
        <dbReference type="ARBA" id="ARBA00012035"/>
    </source>
</evidence>
<dbReference type="GO" id="GO:0004747">
    <property type="term" value="F:ribokinase activity"/>
    <property type="evidence" value="ECO:0007669"/>
    <property type="project" value="UniProtKB-UniRule"/>
</dbReference>
<keyword evidence="8 12" id="KW-0067">ATP-binding</keyword>
<evidence type="ECO:0000259" key="13">
    <source>
        <dbReference type="Pfam" id="PF00294"/>
    </source>
</evidence>
<dbReference type="PROSITE" id="PS00583">
    <property type="entry name" value="PFKB_KINASES_1"/>
    <property type="match status" value="1"/>
</dbReference>
<feature type="binding site" evidence="12">
    <location>
        <position position="254"/>
    </location>
    <ligand>
        <name>substrate</name>
    </ligand>
</feature>
<name>A0AAW8SZH1_9ENTE</name>
<feature type="binding site" evidence="12">
    <location>
        <position position="184"/>
    </location>
    <ligand>
        <name>ATP</name>
        <dbReference type="ChEBI" id="CHEBI:30616"/>
    </ligand>
</feature>
<evidence type="ECO:0000256" key="3">
    <source>
        <dbReference type="ARBA" id="ARBA00016943"/>
    </source>
</evidence>
<keyword evidence="12" id="KW-0963">Cytoplasm</keyword>
<feature type="binding site" evidence="12">
    <location>
        <begin position="253"/>
        <end position="254"/>
    </location>
    <ligand>
        <name>ATP</name>
        <dbReference type="ChEBI" id="CHEBI:30616"/>
    </ligand>
</feature>
<dbReference type="GO" id="GO:0005524">
    <property type="term" value="F:ATP binding"/>
    <property type="evidence" value="ECO:0007669"/>
    <property type="project" value="UniProtKB-UniRule"/>
</dbReference>
<feature type="binding site" evidence="12">
    <location>
        <position position="250"/>
    </location>
    <ligand>
        <name>K(+)</name>
        <dbReference type="ChEBI" id="CHEBI:29103"/>
    </ligand>
</feature>
<evidence type="ECO:0000313" key="14">
    <source>
        <dbReference type="EMBL" id="MDT2539057.1"/>
    </source>
</evidence>
<dbReference type="Proteomes" id="UP001249240">
    <property type="component" value="Unassembled WGS sequence"/>
</dbReference>
<dbReference type="EC" id="2.7.1.15" evidence="2 12"/>
<keyword evidence="7 12" id="KW-0418">Kinase</keyword>
<feature type="binding site" evidence="12">
    <location>
        <begin position="12"/>
        <end position="14"/>
    </location>
    <ligand>
        <name>substrate</name>
    </ligand>
</feature>
<comment type="similarity">
    <text evidence="1">Belongs to the carbohydrate kinase pfkB family.</text>
</comment>
<dbReference type="GO" id="GO:0046872">
    <property type="term" value="F:metal ion binding"/>
    <property type="evidence" value="ECO:0007669"/>
    <property type="project" value="UniProtKB-KW"/>
</dbReference>
<feature type="active site" description="Proton acceptor" evidence="12">
    <location>
        <position position="254"/>
    </location>
</feature>
<organism evidence="14 15">
    <name type="scientific">Enterococcus raffinosus</name>
    <dbReference type="NCBI Taxonomy" id="71452"/>
    <lineage>
        <taxon>Bacteria</taxon>
        <taxon>Bacillati</taxon>
        <taxon>Bacillota</taxon>
        <taxon>Bacilli</taxon>
        <taxon>Lactobacillales</taxon>
        <taxon>Enterococcaceae</taxon>
        <taxon>Enterococcus</taxon>
    </lineage>
</organism>
<comment type="function">
    <text evidence="12">Catalyzes the phosphorylation of ribose at O-5 in a reaction requiring ATP and magnesium. The resulting D-ribose-5-phosphate can then be used either for sythesis of nucleotides, histidine, and tryptophan, or as a component of the pentose phosphate pathway.</text>
</comment>
<dbReference type="InterPro" id="IPR011877">
    <property type="entry name" value="Ribokinase"/>
</dbReference>
<dbReference type="HAMAP" id="MF_01987">
    <property type="entry name" value="Ribokinase"/>
    <property type="match status" value="1"/>
</dbReference>
<evidence type="ECO:0000256" key="10">
    <source>
        <dbReference type="ARBA" id="ARBA00022958"/>
    </source>
</evidence>
<keyword evidence="5 12" id="KW-0479">Metal-binding</keyword>
<comment type="similarity">
    <text evidence="12">Belongs to the carbohydrate kinase PfkB family. Ribokinase subfamily.</text>
</comment>
<dbReference type="PANTHER" id="PTHR10584">
    <property type="entry name" value="SUGAR KINASE"/>
    <property type="match status" value="1"/>
</dbReference>